<dbReference type="PANTHER" id="PTHR35889:SF3">
    <property type="entry name" value="F-BOX DOMAIN-CONTAINING PROTEIN"/>
    <property type="match status" value="1"/>
</dbReference>
<feature type="domain" description="Cytochrome C Planctomycete-type" evidence="3">
    <location>
        <begin position="34"/>
        <end position="95"/>
    </location>
</feature>
<gene>
    <name evidence="4" type="ORF">METZ01_LOCUS150609</name>
</gene>
<dbReference type="InterPro" id="IPR011444">
    <property type="entry name" value="DUF1549"/>
</dbReference>
<dbReference type="InterPro" id="IPR036909">
    <property type="entry name" value="Cyt_c-like_dom_sf"/>
</dbReference>
<evidence type="ECO:0008006" key="5">
    <source>
        <dbReference type="Google" id="ProtNLM"/>
    </source>
</evidence>
<keyword evidence="1" id="KW-0175">Coiled coil</keyword>
<evidence type="ECO:0000259" key="2">
    <source>
        <dbReference type="Pfam" id="PF07583"/>
    </source>
</evidence>
<dbReference type="SUPFAM" id="SSF46626">
    <property type="entry name" value="Cytochrome c"/>
    <property type="match status" value="1"/>
</dbReference>
<sequence length="671" mass="75847">MRCAIAIVFAATTLASAAPVSFSRDIRSILSNSCYQCHGPDSKQRKAGLRLDEERDSRVELKSGARAVVPGNLEESELVHRITTNDEDDRMPPLDFKKQLSKKQIDLLRQWVREGGDYEKHWSYIPPKAASLPRVKQTSWPHNAIDHFVLKRLEDEGLKPSPEVDKATLLLRVTFDLTGLRPSLAELNAFLADDSPDAYQKVVDRLLASPRYGEHLGRYWLDAARYADTNGYQYDTHRDMWPWRDWVINAYNRNLPFDQFTIEQLAGDLLPNATLDQKIATGFNRNHPITIEGGVIDEEYRTEYVIDRVTTTAQVWMGLSFICARCHDHKYDPIPQKEFYQFFAFFNQVPEKGNSGFSPKIKVPPSGLAHVQTKLAAVQEKLDAQETLIAAAQTEWEKKLKINPSTPVWSVIKPTKITGGEGTAFTPLPDLSTLAGGKSPVNEIYDILLHTKETGITAIRLECLKHESLPHGGAGRAFNSNFVLSEFELEISSPDKEQKPERIKFRQAVADYSQNNFNIAASIDGNKGTGWAVDGPTKKENRIAMYLAEKPFGHGTGANMRIRMHFNYPNIVHAIGRFRFAISTDPMPKLKLGESLPDVAALPTAKRTPQQKKRLRRLFLSTDAPPKIKEPYVHLQKLQAEIKRLQTQSISTMVMQDMPNPRKTHLLFRGK</sequence>
<dbReference type="Gene3D" id="1.10.760.10">
    <property type="entry name" value="Cytochrome c-like domain"/>
    <property type="match status" value="1"/>
</dbReference>
<proteinExistence type="predicted"/>
<dbReference type="GO" id="GO:0009055">
    <property type="term" value="F:electron transfer activity"/>
    <property type="evidence" value="ECO:0007669"/>
    <property type="project" value="InterPro"/>
</dbReference>
<evidence type="ECO:0000259" key="3">
    <source>
        <dbReference type="Pfam" id="PF07635"/>
    </source>
</evidence>
<dbReference type="EMBL" id="UINC01024335">
    <property type="protein sequence ID" value="SVA97755.1"/>
    <property type="molecule type" value="Genomic_DNA"/>
</dbReference>
<accession>A0A382A890</accession>
<feature type="non-terminal residue" evidence="4">
    <location>
        <position position="671"/>
    </location>
</feature>
<dbReference type="Pfam" id="PF07583">
    <property type="entry name" value="PSCyt2"/>
    <property type="match status" value="1"/>
</dbReference>
<reference evidence="4" key="1">
    <citation type="submission" date="2018-05" db="EMBL/GenBank/DDBJ databases">
        <authorList>
            <person name="Lanie J.A."/>
            <person name="Ng W.-L."/>
            <person name="Kazmierczak K.M."/>
            <person name="Andrzejewski T.M."/>
            <person name="Davidsen T.M."/>
            <person name="Wayne K.J."/>
            <person name="Tettelin H."/>
            <person name="Glass J.I."/>
            <person name="Rusch D."/>
            <person name="Podicherti R."/>
            <person name="Tsui H.-C.T."/>
            <person name="Winkler M.E."/>
        </authorList>
    </citation>
    <scope>NUCLEOTIDE SEQUENCE</scope>
</reference>
<organism evidence="4">
    <name type="scientific">marine metagenome</name>
    <dbReference type="NCBI Taxonomy" id="408172"/>
    <lineage>
        <taxon>unclassified sequences</taxon>
        <taxon>metagenomes</taxon>
        <taxon>ecological metagenomes</taxon>
    </lineage>
</organism>
<dbReference type="AlphaFoldDB" id="A0A382A890"/>
<protein>
    <recommendedName>
        <fullName evidence="5">Cytochrome c domain-containing protein</fullName>
    </recommendedName>
</protein>
<evidence type="ECO:0000256" key="1">
    <source>
        <dbReference type="SAM" id="Coils"/>
    </source>
</evidence>
<dbReference type="PANTHER" id="PTHR35889">
    <property type="entry name" value="CYCLOINULO-OLIGOSACCHARIDE FRUCTANOTRANSFERASE-RELATED"/>
    <property type="match status" value="1"/>
</dbReference>
<dbReference type="Pfam" id="PF07635">
    <property type="entry name" value="PSCyt1"/>
    <property type="match status" value="1"/>
</dbReference>
<evidence type="ECO:0000313" key="4">
    <source>
        <dbReference type="EMBL" id="SVA97755.1"/>
    </source>
</evidence>
<name>A0A382A890_9ZZZZ</name>
<feature type="domain" description="DUF1549" evidence="2">
    <location>
        <begin position="145"/>
        <end position="349"/>
    </location>
</feature>
<feature type="coiled-coil region" evidence="1">
    <location>
        <begin position="368"/>
        <end position="395"/>
    </location>
</feature>
<dbReference type="InterPro" id="IPR011429">
    <property type="entry name" value="Cyt_c_Planctomycete-type"/>
</dbReference>
<dbReference type="GO" id="GO:0020037">
    <property type="term" value="F:heme binding"/>
    <property type="evidence" value="ECO:0007669"/>
    <property type="project" value="InterPro"/>
</dbReference>